<keyword evidence="1" id="KW-0472">Membrane</keyword>
<keyword evidence="3" id="KW-1185">Reference proteome</keyword>
<sequence length="109" mass="12386">MHKHLPMEEEVMDMLIGGFSFIMSIAVMTIVYLWRNNRAQQVAFLWIFCHFFLLSIGVFFAFKAISFDLEHAQASVEISLLLGKAGISWGASMICLLIGIRKLTSKTKQ</sequence>
<comment type="caution">
    <text evidence="2">The sequence shown here is derived from an EMBL/GenBank/DDBJ whole genome shotgun (WGS) entry which is preliminary data.</text>
</comment>
<dbReference type="Proteomes" id="UP000032047">
    <property type="component" value="Unassembled WGS sequence"/>
</dbReference>
<reference evidence="2 3" key="1">
    <citation type="submission" date="2015-01" db="EMBL/GenBank/DDBJ databases">
        <title>Genome sequence of Anoxybacillus ayderensis strain AB04.</title>
        <authorList>
            <person name="Belduz A.O."/>
            <person name="Canakci S."/>
            <person name="Chan K.-G."/>
            <person name="Kahar U.M."/>
            <person name="Yaakob A.S."/>
            <person name="Chan C.S."/>
            <person name="Goh K.M."/>
        </authorList>
    </citation>
    <scope>NUCLEOTIDE SEQUENCE [LARGE SCALE GENOMIC DNA]</scope>
    <source>
        <strain evidence="2 3">AB04</strain>
    </source>
</reference>
<feature type="transmembrane region" description="Helical" evidence="1">
    <location>
        <begin position="43"/>
        <end position="66"/>
    </location>
</feature>
<organism evidence="2 3">
    <name type="scientific">Anoxybacillus ayderensis</name>
    <dbReference type="NCBI Taxonomy" id="265546"/>
    <lineage>
        <taxon>Bacteria</taxon>
        <taxon>Bacillati</taxon>
        <taxon>Bacillota</taxon>
        <taxon>Bacilli</taxon>
        <taxon>Bacillales</taxon>
        <taxon>Anoxybacillaceae</taxon>
        <taxon>Anoxybacillus</taxon>
    </lineage>
</organism>
<accession>A0A0D0H2I6</accession>
<dbReference type="PATRIC" id="fig|265546.4.peg.841"/>
<evidence type="ECO:0000313" key="2">
    <source>
        <dbReference type="EMBL" id="KIP22271.1"/>
    </source>
</evidence>
<feature type="transmembrane region" description="Helical" evidence="1">
    <location>
        <begin position="78"/>
        <end position="100"/>
    </location>
</feature>
<keyword evidence="1" id="KW-0812">Transmembrane</keyword>
<dbReference type="EMBL" id="JXTG01000002">
    <property type="protein sequence ID" value="KIP22271.1"/>
    <property type="molecule type" value="Genomic_DNA"/>
</dbReference>
<name>A0A0D0H2I6_9BACL</name>
<keyword evidence="1" id="KW-1133">Transmembrane helix</keyword>
<evidence type="ECO:0000313" key="3">
    <source>
        <dbReference type="Proteomes" id="UP000032047"/>
    </source>
</evidence>
<proteinExistence type="predicted"/>
<feature type="transmembrane region" description="Helical" evidence="1">
    <location>
        <begin position="14"/>
        <end position="34"/>
    </location>
</feature>
<dbReference type="AlphaFoldDB" id="A0A0D0H2I6"/>
<gene>
    <name evidence="2" type="ORF">JV16_00819</name>
</gene>
<protein>
    <submittedName>
        <fullName evidence="2">Uncharacterized protein</fullName>
    </submittedName>
</protein>
<evidence type="ECO:0000256" key="1">
    <source>
        <dbReference type="SAM" id="Phobius"/>
    </source>
</evidence>
<dbReference type="RefSeq" id="WP_042534348.1">
    <property type="nucleotide sequence ID" value="NZ_JXTG01000002.1"/>
</dbReference>